<organism evidence="1 2">
    <name type="scientific">Bordetella genomosp. 7</name>
    <dbReference type="NCBI Taxonomy" id="1416805"/>
    <lineage>
        <taxon>Bacteria</taxon>
        <taxon>Pseudomonadati</taxon>
        <taxon>Pseudomonadota</taxon>
        <taxon>Betaproteobacteria</taxon>
        <taxon>Burkholderiales</taxon>
        <taxon>Alcaligenaceae</taxon>
        <taxon>Bordetella</taxon>
    </lineage>
</organism>
<dbReference type="AlphaFoldDB" id="A0A261QWG4"/>
<sequence>MSATRFHGVNMLGLKRILLLSTFLLLSACAGTGGIGGQDRMSPEYLRQHLAKGKTTKADVQQMFGTPRYKTDDSDGSSYWSYSERQINGNLFTQAMEYLPSLGYAADTAIDVGQGPKTRRSLDIWFDTRGRLSSYNVGGSTGVDR</sequence>
<comment type="caution">
    <text evidence="1">The sequence shown here is derived from an EMBL/GenBank/DDBJ whole genome shotgun (WGS) entry which is preliminary data.</text>
</comment>
<gene>
    <name evidence="1" type="ORF">CAL19_14935</name>
</gene>
<proteinExistence type="predicted"/>
<dbReference type="EMBL" id="NEVK01000007">
    <property type="protein sequence ID" value="OZI17138.1"/>
    <property type="molecule type" value="Genomic_DNA"/>
</dbReference>
<dbReference type="PROSITE" id="PS51257">
    <property type="entry name" value="PROKAR_LIPOPROTEIN"/>
    <property type="match status" value="1"/>
</dbReference>
<dbReference type="Proteomes" id="UP000216947">
    <property type="component" value="Unassembled WGS sequence"/>
</dbReference>
<keyword evidence="2" id="KW-1185">Reference proteome</keyword>
<accession>A0A261QWG4</accession>
<reference evidence="2" key="1">
    <citation type="submission" date="2017-05" db="EMBL/GenBank/DDBJ databases">
        <title>Complete and WGS of Bordetella genogroups.</title>
        <authorList>
            <person name="Spilker T."/>
            <person name="Lipuma J."/>
        </authorList>
    </citation>
    <scope>NUCLEOTIDE SEQUENCE [LARGE SCALE GENOMIC DNA]</scope>
    <source>
        <strain evidence="2">AU18089</strain>
    </source>
</reference>
<evidence type="ECO:0000313" key="2">
    <source>
        <dbReference type="Proteomes" id="UP000216947"/>
    </source>
</evidence>
<evidence type="ECO:0000313" key="1">
    <source>
        <dbReference type="EMBL" id="OZI17138.1"/>
    </source>
</evidence>
<protein>
    <recommendedName>
        <fullName evidence="3">Lipoprotein SmpA/OmlA domain-containing protein</fullName>
    </recommendedName>
</protein>
<evidence type="ECO:0008006" key="3">
    <source>
        <dbReference type="Google" id="ProtNLM"/>
    </source>
</evidence>
<name>A0A261QWG4_9BORD</name>